<protein>
    <submittedName>
        <fullName evidence="10">Synaptonemal complex protein 2-like</fullName>
    </submittedName>
</protein>
<keyword evidence="5" id="KW-0539">Nucleus</keyword>
<dbReference type="KEGG" id="dle:111181361"/>
<feature type="region of interest" description="Disordered" evidence="6">
    <location>
        <begin position="397"/>
        <end position="426"/>
    </location>
</feature>
<dbReference type="InterPro" id="IPR024835">
    <property type="entry name" value="SYCP2-like"/>
</dbReference>
<organism evidence="9 10">
    <name type="scientific">Delphinapterus leucas</name>
    <name type="common">Beluga whale</name>
    <dbReference type="NCBI Taxonomy" id="9749"/>
    <lineage>
        <taxon>Eukaryota</taxon>
        <taxon>Metazoa</taxon>
        <taxon>Chordata</taxon>
        <taxon>Craniata</taxon>
        <taxon>Vertebrata</taxon>
        <taxon>Euteleostomi</taxon>
        <taxon>Mammalia</taxon>
        <taxon>Eutheria</taxon>
        <taxon>Laurasiatheria</taxon>
        <taxon>Artiodactyla</taxon>
        <taxon>Whippomorpha</taxon>
        <taxon>Cetacea</taxon>
        <taxon>Odontoceti</taxon>
        <taxon>Monodontidae</taxon>
        <taxon>Delphinapterus</taxon>
    </lineage>
</organism>
<feature type="compositionally biased region" description="Polar residues" evidence="6">
    <location>
        <begin position="339"/>
        <end position="365"/>
    </location>
</feature>
<dbReference type="GO" id="GO:0140013">
    <property type="term" value="P:meiotic nuclear division"/>
    <property type="evidence" value="ECO:0007669"/>
    <property type="project" value="TreeGrafter"/>
</dbReference>
<feature type="compositionally biased region" description="Low complexity" evidence="6">
    <location>
        <begin position="399"/>
        <end position="411"/>
    </location>
</feature>
<name>A0A7F8K1H1_DELLE</name>
<dbReference type="Proteomes" id="UP000248483">
    <property type="component" value="Unplaced"/>
</dbReference>
<comment type="similarity">
    <text evidence="3">Belongs to the SYCP2 family.</text>
</comment>
<dbReference type="RefSeq" id="XP_030616166.1">
    <property type="nucleotide sequence ID" value="XM_030760306.1"/>
</dbReference>
<evidence type="ECO:0000256" key="6">
    <source>
        <dbReference type="SAM" id="MobiDB-lite"/>
    </source>
</evidence>
<sequence>MVSWFERTTGFLTMTDLASDTYLINVTEDFFDTALIISRTSSKGKSQMLGSFIFTLGFLVTEESVNRLIQEEALRTVNCLLQAVPREERKQLVSSEGSCRLMKDLARTILTVGDYDRQVALCEALCRLTMKKSREDFVHQWFEDDTIAEAFKEIKDREFETDCRRFLNHLNDRLGDQRRVYSFPCIAAFADDFEMRKPADEKLEKFWIDFNLGTQSVTFYINNPESALWDSVRLLKEAAINFSIIETEMKMLKIYLKKPINIRNKEVMKIEIHFELQFNIAQASIKALGDDKQVRPDQTKISSDLSGEFEKEDTEIPSSHERETDQAKESTELAELTSAEDNNCLTTLPLNNQSEPTVSTGNWGQDSELYPPGCWQILMFLEQPTFNYRKHLFSESNEDSSSSASELSWTSNQKRKSLKSYPNRKKIRTRSNIKTLPLFPLSSGSDLEKDEAKILTPLRKDTSRQNNVTPPKISGTKFQSSSAFLTPEDSAQKIELQSPPSPSDLSSLEHSDIEENVSETVTQESLVKSTGFKHKLQNLEDRDRADGHFAKGKQWRLEEGDAPGCLSSVAEETDLAEGISTSSLKVIPENLKGSAMITTFENFTRELKRKYEPRYRRSPLYSETAKQAPDCLIKLLNQIHLCRLNKLEQFHTLVLQELSNLEKDIGGLQRLEEDVLEFWGKQSDDLKSFCELQLLSLSHGKEINLPQATEAVP</sequence>
<dbReference type="GO" id="GO:0000779">
    <property type="term" value="C:condensed chromosome, centromeric region"/>
    <property type="evidence" value="ECO:0007669"/>
    <property type="project" value="TreeGrafter"/>
</dbReference>
<evidence type="ECO:0000259" key="8">
    <source>
        <dbReference type="Pfam" id="PF18584"/>
    </source>
</evidence>
<feature type="region of interest" description="Disordered" evidence="6">
    <location>
        <begin position="292"/>
        <end position="365"/>
    </location>
</feature>
<dbReference type="InParanoid" id="A0A7F8K1H1"/>
<evidence type="ECO:0000256" key="3">
    <source>
        <dbReference type="ARBA" id="ARBA00007960"/>
    </source>
</evidence>
<dbReference type="CTD" id="221711"/>
<evidence type="ECO:0000256" key="5">
    <source>
        <dbReference type="ARBA" id="ARBA00023242"/>
    </source>
</evidence>
<dbReference type="GO" id="GO:0000800">
    <property type="term" value="C:lateral element"/>
    <property type="evidence" value="ECO:0007669"/>
    <property type="project" value="TreeGrafter"/>
</dbReference>
<dbReference type="PANTHER" id="PTHR15607">
    <property type="entry name" value="SYNAPTONEMAL COMPLEX PROTEIN-RELATED"/>
    <property type="match status" value="1"/>
</dbReference>
<keyword evidence="4" id="KW-0158">Chromosome</keyword>
<dbReference type="Pfam" id="PF18584">
    <property type="entry name" value="SYCP2_SLD"/>
    <property type="match status" value="1"/>
</dbReference>
<dbReference type="Pfam" id="PF18581">
    <property type="entry name" value="SYCP2_ARLD"/>
    <property type="match status" value="1"/>
</dbReference>
<accession>A0A7F8K1H1</accession>
<feature type="region of interest" description="Disordered" evidence="6">
    <location>
        <begin position="456"/>
        <end position="482"/>
    </location>
</feature>
<evidence type="ECO:0000259" key="7">
    <source>
        <dbReference type="Pfam" id="PF18581"/>
    </source>
</evidence>
<evidence type="ECO:0000256" key="2">
    <source>
        <dbReference type="ARBA" id="ARBA00004286"/>
    </source>
</evidence>
<feature type="compositionally biased region" description="Basic and acidic residues" evidence="6">
    <location>
        <begin position="318"/>
        <end position="331"/>
    </location>
</feature>
<dbReference type="GeneID" id="111181361"/>
<dbReference type="PANTHER" id="PTHR15607:SF14">
    <property type="entry name" value="SYNAPTONEMAL COMPLEX PROTEIN 2-LIKE"/>
    <property type="match status" value="1"/>
</dbReference>
<evidence type="ECO:0000256" key="1">
    <source>
        <dbReference type="ARBA" id="ARBA00004123"/>
    </source>
</evidence>
<reference evidence="10" key="1">
    <citation type="submission" date="2025-08" db="UniProtKB">
        <authorList>
            <consortium name="RefSeq"/>
        </authorList>
    </citation>
    <scope>IDENTIFICATION</scope>
    <source>
        <tissue evidence="10">Blood</tissue>
    </source>
</reference>
<feature type="domain" description="Synaptonemal complex protein 2 Spt16M-like" evidence="8">
    <location>
        <begin position="180"/>
        <end position="289"/>
    </location>
</feature>
<dbReference type="AlphaFoldDB" id="A0A7F8K1H1"/>
<feature type="domain" description="Synaptonemal complex protein 2 armadillo-repeat-like" evidence="7">
    <location>
        <begin position="1"/>
        <end position="88"/>
    </location>
</feature>
<dbReference type="InterPro" id="IPR040560">
    <property type="entry name" value="SYCP2_SLD"/>
</dbReference>
<gene>
    <name evidence="10" type="primary">SYCP2L</name>
</gene>
<proteinExistence type="inferred from homology"/>
<feature type="compositionally biased region" description="Basic residues" evidence="6">
    <location>
        <begin position="413"/>
        <end position="426"/>
    </location>
</feature>
<evidence type="ECO:0000313" key="10">
    <source>
        <dbReference type="RefSeq" id="XP_030616166.1"/>
    </source>
</evidence>
<dbReference type="InterPro" id="IPR041322">
    <property type="entry name" value="SYCP2_ARLD"/>
</dbReference>
<evidence type="ECO:0000256" key="4">
    <source>
        <dbReference type="ARBA" id="ARBA00022454"/>
    </source>
</evidence>
<comment type="subcellular location">
    <subcellularLocation>
        <location evidence="2">Chromosome</location>
    </subcellularLocation>
    <subcellularLocation>
        <location evidence="1">Nucleus</location>
    </subcellularLocation>
</comment>
<evidence type="ECO:0000313" key="9">
    <source>
        <dbReference type="Proteomes" id="UP000248483"/>
    </source>
</evidence>
<keyword evidence="9" id="KW-1185">Reference proteome</keyword>